<keyword evidence="3 4" id="KW-0998">Cell outer membrane</keyword>
<evidence type="ECO:0000256" key="3">
    <source>
        <dbReference type="ARBA" id="ARBA00023237"/>
    </source>
</evidence>
<dbReference type="Pfam" id="PF13360">
    <property type="entry name" value="PQQ_2"/>
    <property type="match status" value="1"/>
</dbReference>
<protein>
    <recommendedName>
        <fullName evidence="4">Outer membrane protein assembly factor BamB</fullName>
    </recommendedName>
</protein>
<evidence type="ECO:0000256" key="1">
    <source>
        <dbReference type="ARBA" id="ARBA00022729"/>
    </source>
</evidence>
<dbReference type="Proteomes" id="UP000321764">
    <property type="component" value="Unassembled WGS sequence"/>
</dbReference>
<dbReference type="PANTHER" id="PTHR34512:SF30">
    <property type="entry name" value="OUTER MEMBRANE PROTEIN ASSEMBLY FACTOR BAMB"/>
    <property type="match status" value="1"/>
</dbReference>
<accession>A0A5C8Z6R2</accession>
<evidence type="ECO:0000256" key="2">
    <source>
        <dbReference type="ARBA" id="ARBA00023136"/>
    </source>
</evidence>
<sequence>MLRQLIAITAALVLVACSNGALREQPAQLPETLPSEANLKVQWWRILDSQADANAFAHLNPTVVDEAIYVPLANGELFELDQRGKTVRQFSLGAGITAQVSYDNEQFLVLNNEGQAGLYDTEFERQWQTKLGALSIEPALITDSRIFVQTIDGRLNALERITGRLLWAYQDAEPNLTITGTSAPVLVNTAQGEAVITGLSNGKVVALSVTDGAILWEYRIARASGSTDISRLVDIDAQATLLGNRLLISGYQGDLVVIDVNSGRVLQAAPFSSYRAVKSDGRLWYGVNAQSHLVAIDPATMNEVWRVESFQYRQLSDLLIDGDYLFVADIKGYVHLLNKADGQWLTSRQIDWKGSNGEPVKYLDGILFQGSSSRIKYLTVQ</sequence>
<dbReference type="InterPro" id="IPR017687">
    <property type="entry name" value="BamB"/>
</dbReference>
<comment type="subcellular location">
    <subcellularLocation>
        <location evidence="4">Cell outer membrane</location>
        <topology evidence="4">Lipid-anchor</topology>
    </subcellularLocation>
</comment>
<dbReference type="InterPro" id="IPR018391">
    <property type="entry name" value="PQQ_b-propeller_rpt"/>
</dbReference>
<evidence type="ECO:0000256" key="5">
    <source>
        <dbReference type="SAM" id="SignalP"/>
    </source>
</evidence>
<dbReference type="InterPro" id="IPR011047">
    <property type="entry name" value="Quinoprotein_ADH-like_sf"/>
</dbReference>
<dbReference type="GO" id="GO:0009279">
    <property type="term" value="C:cell outer membrane"/>
    <property type="evidence" value="ECO:0007669"/>
    <property type="project" value="UniProtKB-SubCell"/>
</dbReference>
<keyword evidence="2 4" id="KW-0472">Membrane</keyword>
<dbReference type="SMART" id="SM00564">
    <property type="entry name" value="PQQ"/>
    <property type="match status" value="5"/>
</dbReference>
<name>A0A5C8Z6R2_9GAMM</name>
<dbReference type="PANTHER" id="PTHR34512">
    <property type="entry name" value="CELL SURFACE PROTEIN"/>
    <property type="match status" value="1"/>
</dbReference>
<evidence type="ECO:0000256" key="4">
    <source>
        <dbReference type="HAMAP-Rule" id="MF_00923"/>
    </source>
</evidence>
<evidence type="ECO:0000313" key="7">
    <source>
        <dbReference type="EMBL" id="TXR53317.1"/>
    </source>
</evidence>
<feature type="signal peptide" evidence="5">
    <location>
        <begin position="1"/>
        <end position="23"/>
    </location>
</feature>
<comment type="similarity">
    <text evidence="4">Belongs to the BamB family.</text>
</comment>
<keyword evidence="4" id="KW-0449">Lipoprotein</keyword>
<dbReference type="AlphaFoldDB" id="A0A5C8Z6R2"/>
<dbReference type="Gene3D" id="2.130.10.10">
    <property type="entry name" value="YVTN repeat-like/Quinoprotein amine dehydrogenase"/>
    <property type="match status" value="1"/>
</dbReference>
<keyword evidence="1 4" id="KW-0732">Signal</keyword>
<dbReference type="GO" id="GO:0043165">
    <property type="term" value="P:Gram-negative-bacterium-type cell outer membrane assembly"/>
    <property type="evidence" value="ECO:0007669"/>
    <property type="project" value="UniProtKB-UniRule"/>
</dbReference>
<dbReference type="InterPro" id="IPR002372">
    <property type="entry name" value="PQQ_rpt_dom"/>
</dbReference>
<comment type="function">
    <text evidence="4">Part of the outer membrane protein assembly complex, which is involved in assembly and insertion of beta-barrel proteins into the outer membrane.</text>
</comment>
<dbReference type="PROSITE" id="PS51257">
    <property type="entry name" value="PROKAR_LIPOPROTEIN"/>
    <property type="match status" value="1"/>
</dbReference>
<dbReference type="OrthoDB" id="5173551at2"/>
<keyword evidence="8" id="KW-1185">Reference proteome</keyword>
<feature type="chain" id="PRO_5023550711" description="Outer membrane protein assembly factor BamB" evidence="5">
    <location>
        <begin position="24"/>
        <end position="381"/>
    </location>
</feature>
<comment type="caution">
    <text evidence="7">The sequence shown here is derived from an EMBL/GenBank/DDBJ whole genome shotgun (WGS) entry which is preliminary data.</text>
</comment>
<dbReference type="SUPFAM" id="SSF50998">
    <property type="entry name" value="Quinoprotein alcohol dehydrogenase-like"/>
    <property type="match status" value="1"/>
</dbReference>
<dbReference type="GO" id="GO:0051205">
    <property type="term" value="P:protein insertion into membrane"/>
    <property type="evidence" value="ECO:0007669"/>
    <property type="project" value="UniProtKB-UniRule"/>
</dbReference>
<dbReference type="HAMAP" id="MF_00923">
    <property type="entry name" value="OM_assembly_BamB"/>
    <property type="match status" value="1"/>
</dbReference>
<evidence type="ECO:0000313" key="8">
    <source>
        <dbReference type="Proteomes" id="UP000321764"/>
    </source>
</evidence>
<comment type="subunit">
    <text evidence="4">Part of the Bam complex.</text>
</comment>
<evidence type="ECO:0000259" key="6">
    <source>
        <dbReference type="Pfam" id="PF13360"/>
    </source>
</evidence>
<gene>
    <name evidence="4" type="primary">bamB</name>
    <name evidence="7" type="ORF">FME95_01730</name>
</gene>
<dbReference type="InterPro" id="IPR015943">
    <property type="entry name" value="WD40/YVTN_repeat-like_dom_sf"/>
</dbReference>
<feature type="domain" description="Pyrrolo-quinoline quinone repeat" evidence="6">
    <location>
        <begin position="74"/>
        <end position="306"/>
    </location>
</feature>
<proteinExistence type="inferred from homology"/>
<dbReference type="EMBL" id="VKAD01000001">
    <property type="protein sequence ID" value="TXR53317.1"/>
    <property type="molecule type" value="Genomic_DNA"/>
</dbReference>
<reference evidence="7 8" key="1">
    <citation type="submission" date="2019-07" db="EMBL/GenBank/DDBJ databases">
        <title>Reinekea sp. strain SSH23 genome sequencing and assembly.</title>
        <authorList>
            <person name="Kim I."/>
        </authorList>
    </citation>
    <scope>NUCLEOTIDE SEQUENCE [LARGE SCALE GENOMIC DNA]</scope>
    <source>
        <strain evidence="7 8">SSH23</strain>
    </source>
</reference>
<keyword evidence="4" id="KW-0564">Palmitate</keyword>
<dbReference type="RefSeq" id="WP_147712579.1">
    <property type="nucleotide sequence ID" value="NZ_VKAD01000001.1"/>
</dbReference>
<organism evidence="7 8">
    <name type="scientific">Reinekea thalattae</name>
    <dbReference type="NCBI Taxonomy" id="2593301"/>
    <lineage>
        <taxon>Bacteria</taxon>
        <taxon>Pseudomonadati</taxon>
        <taxon>Pseudomonadota</taxon>
        <taxon>Gammaproteobacteria</taxon>
        <taxon>Oceanospirillales</taxon>
        <taxon>Saccharospirillaceae</taxon>
        <taxon>Reinekea</taxon>
    </lineage>
</organism>